<evidence type="ECO:0000256" key="4">
    <source>
        <dbReference type="ARBA" id="ARBA00022519"/>
    </source>
</evidence>
<evidence type="ECO:0000256" key="9">
    <source>
        <dbReference type="SAM" id="Phobius"/>
    </source>
</evidence>
<dbReference type="RefSeq" id="WP_128488983.1">
    <property type="nucleotide sequence ID" value="NZ_JBHLXB010000003.1"/>
</dbReference>
<feature type="transmembrane region" description="Helical" evidence="9">
    <location>
        <begin position="318"/>
        <end position="337"/>
    </location>
</feature>
<sequence length="348" mass="35218">MDFLPIGAWAALAGLITGSAFGLAARLGDFCTLGALESAVWGGDQRRLRLWGIVLATAIATTQGLALAGLIDIAASQYHRISWSLGGSLAGGLIFGYGMALAGNCGFGALARAGGGDIRALIVAVVMGISGFFVLSGPAAPLRLWLFPQDFDAPPQGILHDAAQLGLSPVVVVVVLVLGLLGWALSCAPLRHSPRMILWGVVAGLAVTFAFWSTSRLAAISLDAVPVEGPSFTAPLGRAILYVMTSSGSGLSFSTGLVFGVILGGLGGALLRGLFRWEACEDPRELGRQLSGAVLMGIGGVIAIGCSVGQGLSGFAALAWSGPVTLAAISLGGLIGLRRLIGGDAAVD</sequence>
<dbReference type="InterPro" id="IPR007272">
    <property type="entry name" value="Sulf_transp_TsuA/YedE"/>
</dbReference>
<evidence type="ECO:0000256" key="5">
    <source>
        <dbReference type="ARBA" id="ARBA00022692"/>
    </source>
</evidence>
<keyword evidence="11" id="KW-1185">Reference proteome</keyword>
<feature type="transmembrane region" description="Helical" evidence="9">
    <location>
        <begin position="166"/>
        <end position="185"/>
    </location>
</feature>
<dbReference type="Proteomes" id="UP000287168">
    <property type="component" value="Unassembled WGS sequence"/>
</dbReference>
<dbReference type="Pfam" id="PF04143">
    <property type="entry name" value="Sulf_transp"/>
    <property type="match status" value="1"/>
</dbReference>
<gene>
    <name evidence="10" type="ORF">EP867_10645</name>
</gene>
<dbReference type="PANTHER" id="PTHR30574">
    <property type="entry name" value="INNER MEMBRANE PROTEIN YEDE"/>
    <property type="match status" value="1"/>
</dbReference>
<keyword evidence="4" id="KW-0997">Cell inner membrane</keyword>
<feature type="transmembrane region" description="Helical" evidence="9">
    <location>
        <begin position="121"/>
        <end position="146"/>
    </location>
</feature>
<accession>A0A3S3UG78</accession>
<keyword evidence="7 9" id="KW-0472">Membrane</keyword>
<name>A0A3S3UG78_9RHOB</name>
<feature type="transmembrane region" description="Helical" evidence="9">
    <location>
        <begin position="83"/>
        <end position="109"/>
    </location>
</feature>
<feature type="transmembrane region" description="Helical" evidence="9">
    <location>
        <begin position="292"/>
        <end position="312"/>
    </location>
</feature>
<feature type="transmembrane region" description="Helical" evidence="9">
    <location>
        <begin position="197"/>
        <end position="219"/>
    </location>
</feature>
<dbReference type="GO" id="GO:0005886">
    <property type="term" value="C:plasma membrane"/>
    <property type="evidence" value="ECO:0007669"/>
    <property type="project" value="UniProtKB-SubCell"/>
</dbReference>
<dbReference type="PANTHER" id="PTHR30574:SF1">
    <property type="entry name" value="SULPHUR TRANSPORT DOMAIN-CONTAINING PROTEIN"/>
    <property type="match status" value="1"/>
</dbReference>
<evidence type="ECO:0000313" key="11">
    <source>
        <dbReference type="Proteomes" id="UP000287168"/>
    </source>
</evidence>
<comment type="similarity">
    <text evidence="8">Belongs to the TsuA/YedE (TC 9.B.102) family.</text>
</comment>
<reference evidence="10 11" key="1">
    <citation type="journal article" date="2015" name="Int. J. Syst. Evol. Microbiol.">
        <title>Gemmobacter intermedius sp. nov., isolated from a white stork (Ciconia ciconia).</title>
        <authorList>
            <person name="Kampfer P."/>
            <person name="Jerzak L."/>
            <person name="Wilharm G."/>
            <person name="Golke J."/>
            <person name="Busse H.J."/>
            <person name="Glaeser S.P."/>
        </authorList>
    </citation>
    <scope>NUCLEOTIDE SEQUENCE [LARGE SCALE GENOMIC DNA]</scope>
    <source>
        <strain evidence="10 11">119/4</strain>
    </source>
</reference>
<proteinExistence type="inferred from homology"/>
<keyword evidence="5 9" id="KW-0812">Transmembrane</keyword>
<evidence type="ECO:0000313" key="10">
    <source>
        <dbReference type="EMBL" id="RWY40939.1"/>
    </source>
</evidence>
<feature type="transmembrane region" description="Helical" evidence="9">
    <location>
        <begin position="6"/>
        <end position="27"/>
    </location>
</feature>
<evidence type="ECO:0000256" key="6">
    <source>
        <dbReference type="ARBA" id="ARBA00022989"/>
    </source>
</evidence>
<feature type="transmembrane region" description="Helical" evidence="9">
    <location>
        <begin position="239"/>
        <end position="271"/>
    </location>
</feature>
<organism evidence="10 11">
    <name type="scientific">Falsigemmobacter intermedius</name>
    <dbReference type="NCBI Taxonomy" id="1553448"/>
    <lineage>
        <taxon>Bacteria</taxon>
        <taxon>Pseudomonadati</taxon>
        <taxon>Pseudomonadota</taxon>
        <taxon>Alphaproteobacteria</taxon>
        <taxon>Rhodobacterales</taxon>
        <taxon>Paracoccaceae</taxon>
        <taxon>Falsigemmobacter</taxon>
    </lineage>
</organism>
<comment type="subcellular location">
    <subcellularLocation>
        <location evidence="1">Cell inner membrane</location>
        <topology evidence="1">Multi-pass membrane protein</topology>
    </subcellularLocation>
</comment>
<protein>
    <submittedName>
        <fullName evidence="10">YeeE/YedE family protein</fullName>
    </submittedName>
</protein>
<dbReference type="AlphaFoldDB" id="A0A3S3UG78"/>
<evidence type="ECO:0000256" key="3">
    <source>
        <dbReference type="ARBA" id="ARBA00022475"/>
    </source>
</evidence>
<evidence type="ECO:0000256" key="2">
    <source>
        <dbReference type="ARBA" id="ARBA00022448"/>
    </source>
</evidence>
<feature type="transmembrane region" description="Helical" evidence="9">
    <location>
        <begin position="48"/>
        <end position="71"/>
    </location>
</feature>
<keyword evidence="2" id="KW-0813">Transport</keyword>
<comment type="caution">
    <text evidence="10">The sequence shown here is derived from an EMBL/GenBank/DDBJ whole genome shotgun (WGS) entry which is preliminary data.</text>
</comment>
<keyword evidence="6 9" id="KW-1133">Transmembrane helix</keyword>
<dbReference type="OrthoDB" id="7984363at2"/>
<evidence type="ECO:0000256" key="8">
    <source>
        <dbReference type="ARBA" id="ARBA00035655"/>
    </source>
</evidence>
<evidence type="ECO:0000256" key="1">
    <source>
        <dbReference type="ARBA" id="ARBA00004429"/>
    </source>
</evidence>
<dbReference type="EMBL" id="SBLC01000013">
    <property type="protein sequence ID" value="RWY40939.1"/>
    <property type="molecule type" value="Genomic_DNA"/>
</dbReference>
<keyword evidence="3" id="KW-1003">Cell membrane</keyword>
<evidence type="ECO:0000256" key="7">
    <source>
        <dbReference type="ARBA" id="ARBA00023136"/>
    </source>
</evidence>